<dbReference type="EMBL" id="JAKIXB020000019">
    <property type="protein sequence ID" value="KAL1600000.1"/>
    <property type="molecule type" value="Genomic_DNA"/>
</dbReference>
<accession>A0ABR3R6E3</accession>
<proteinExistence type="predicted"/>
<name>A0ABR3R6E3_9PLEO</name>
<gene>
    <name evidence="2" type="ORF">SLS59_006073</name>
</gene>
<organism evidence="2 3">
    <name type="scientific">Nothophoma quercina</name>
    <dbReference type="NCBI Taxonomy" id="749835"/>
    <lineage>
        <taxon>Eukaryota</taxon>
        <taxon>Fungi</taxon>
        <taxon>Dikarya</taxon>
        <taxon>Ascomycota</taxon>
        <taxon>Pezizomycotina</taxon>
        <taxon>Dothideomycetes</taxon>
        <taxon>Pleosporomycetidae</taxon>
        <taxon>Pleosporales</taxon>
        <taxon>Pleosporineae</taxon>
        <taxon>Didymellaceae</taxon>
        <taxon>Nothophoma</taxon>
    </lineage>
</organism>
<protein>
    <submittedName>
        <fullName evidence="2">Uncharacterized protein</fullName>
    </submittedName>
</protein>
<evidence type="ECO:0000313" key="3">
    <source>
        <dbReference type="Proteomes" id="UP001521222"/>
    </source>
</evidence>
<feature type="compositionally biased region" description="Basic residues" evidence="1">
    <location>
        <begin position="253"/>
        <end position="267"/>
    </location>
</feature>
<feature type="region of interest" description="Disordered" evidence="1">
    <location>
        <begin position="166"/>
        <end position="191"/>
    </location>
</feature>
<comment type="caution">
    <text evidence="2">The sequence shown here is derived from an EMBL/GenBank/DDBJ whole genome shotgun (WGS) entry which is preliminary data.</text>
</comment>
<evidence type="ECO:0000313" key="2">
    <source>
        <dbReference type="EMBL" id="KAL1600000.1"/>
    </source>
</evidence>
<reference evidence="2 3" key="1">
    <citation type="submission" date="2024-02" db="EMBL/GenBank/DDBJ databases">
        <title>De novo assembly and annotation of 12 fungi associated with fruit tree decline syndrome in Ontario, Canada.</title>
        <authorList>
            <person name="Sulman M."/>
            <person name="Ellouze W."/>
            <person name="Ilyukhin E."/>
        </authorList>
    </citation>
    <scope>NUCLEOTIDE SEQUENCE [LARGE SCALE GENOMIC DNA]</scope>
    <source>
        <strain evidence="2 3">M97-236</strain>
    </source>
</reference>
<keyword evidence="3" id="KW-1185">Reference proteome</keyword>
<feature type="region of interest" description="Disordered" evidence="1">
    <location>
        <begin position="219"/>
        <end position="267"/>
    </location>
</feature>
<dbReference type="Proteomes" id="UP001521222">
    <property type="component" value="Unassembled WGS sequence"/>
</dbReference>
<evidence type="ECO:0000256" key="1">
    <source>
        <dbReference type="SAM" id="MobiDB-lite"/>
    </source>
</evidence>
<sequence>MKTVVTRLSKLKLKTFKVSYSPTYTSYIPRIIASNPSHPLYITQRRRQQGQRKEGLWWHATNGTDISKKSTVRTWARRRLRQAFVEELKVKGYDETGKLVDATALERRDVVNVIKTGRSVDLIGSLRMHGVAPLVSAKFEIVKEEMRGIVDALVQSAVDQALGFAGEGERSGGLRQRPQNRRPLGSRPVAAPMASRKILSHTEETLRVTPLVASAQALLKGNDASEEPRKTGTAPAPLRMKPYAKSSGDAPRHQRPPTKPRKARNAT</sequence>